<dbReference type="InterPro" id="IPR001789">
    <property type="entry name" value="Sig_transdc_resp-reg_receiver"/>
</dbReference>
<dbReference type="Pfam" id="PF00072">
    <property type="entry name" value="Response_reg"/>
    <property type="match status" value="1"/>
</dbReference>
<dbReference type="PANTHER" id="PTHR43719:SF28">
    <property type="entry name" value="PEROXIDE STRESS-ACTIVATED HISTIDINE KINASE MAK1-RELATED"/>
    <property type="match status" value="1"/>
</dbReference>
<evidence type="ECO:0000259" key="5">
    <source>
        <dbReference type="PROSITE" id="PS50110"/>
    </source>
</evidence>
<comment type="caution">
    <text evidence="6">The sequence shown here is derived from an EMBL/GenBank/DDBJ whole genome shotgun (WGS) entry which is preliminary data.</text>
</comment>
<organism evidence="6 7">
    <name type="scientific">Paramecium sonneborni</name>
    <dbReference type="NCBI Taxonomy" id="65129"/>
    <lineage>
        <taxon>Eukaryota</taxon>
        <taxon>Sar</taxon>
        <taxon>Alveolata</taxon>
        <taxon>Ciliophora</taxon>
        <taxon>Intramacronucleata</taxon>
        <taxon>Oligohymenophorea</taxon>
        <taxon>Peniculida</taxon>
        <taxon>Parameciidae</taxon>
        <taxon>Paramecium</taxon>
    </lineage>
</organism>
<gene>
    <name evidence="6" type="ORF">PSON_ATCC_30995.1.T0520222</name>
</gene>
<feature type="domain" description="Histidine kinase" evidence="4">
    <location>
        <begin position="317"/>
        <end position="532"/>
    </location>
</feature>
<feature type="transmembrane region" description="Helical" evidence="3">
    <location>
        <begin position="50"/>
        <end position="71"/>
    </location>
</feature>
<keyword evidence="3" id="KW-0812">Transmembrane</keyword>
<dbReference type="PANTHER" id="PTHR43719">
    <property type="entry name" value="TWO-COMPONENT HISTIDINE KINASE"/>
    <property type="match status" value="1"/>
</dbReference>
<dbReference type="EMBL" id="CAJJDN010000052">
    <property type="protein sequence ID" value="CAD8088178.1"/>
    <property type="molecule type" value="Genomic_DNA"/>
</dbReference>
<proteinExistence type="predicted"/>
<feature type="transmembrane region" description="Helical" evidence="3">
    <location>
        <begin position="12"/>
        <end position="30"/>
    </location>
</feature>
<evidence type="ECO:0000313" key="7">
    <source>
        <dbReference type="Proteomes" id="UP000692954"/>
    </source>
</evidence>
<dbReference type="SMART" id="SM00448">
    <property type="entry name" value="REC"/>
    <property type="match status" value="1"/>
</dbReference>
<dbReference type="AlphaFoldDB" id="A0A8S1N5W3"/>
<sequence length="722" mass="84747">MHYYNQSQEKKWVIVIQILLTYALHIEIQIPQFDFAHPLYYGYLICRNKIKLWLMCVNLLFIAFYCIIRLFYELEQQVIWTIIHYTTTYAIFIIFNLQLQKENNNKAASQLVEIFSNTERYRWKEQSNPENFQENYAKYLCFNQIREGVILFEQGYEKQATFINSQARKMFQFTDESQLHQIFQNYFQIDKMEAKRSMQSIKSFGVDRQNSIFKQLSGSLSQNSRPQSAYKPQQKDISFSQLLEKAWNNPNKEKHLFYLQQSKQNQQSQYSPIFEVNVYINSQFRRIMTLVCRDLSYKRYIQQLQFHSNQNSKMISFVSHEFRAPLGCMITMLEYVAKDLNNTYIQTSIENSKYLLNLCNDLLDLAQIKANKFQLKIEKFNLKKLCQECFQMFNLQAEKKKLKLILQYSTQCPILIESDQSRIKQIIINLLGNAFKFTQEGHIMINVESYEDDIIEITIQDTGIGIQEQDKEILMMAFGKVNSEESKKLNAQGVGLGLLISNKIALQLGDGLKFESTYHKGSSFSFTINLPEKESFQSDILKSLSNKQQILKDSEIIENLNEVEESSKEIQIIITQPKKSLVQIFECCTKILIVDDTQFNIDTLQILLSKIGIYQVDYSINGYKAIEKIKQKEKCVTCNSRMYKLIFMDLEMLGINGINASKSIFTYCEENEIQLPIIVACSGHKKEFEFPKCQQIGMKFYLEKPVQIKALQGIIDHYRKSL</sequence>
<evidence type="ECO:0008006" key="8">
    <source>
        <dbReference type="Google" id="ProtNLM"/>
    </source>
</evidence>
<dbReference type="Proteomes" id="UP000692954">
    <property type="component" value="Unassembled WGS sequence"/>
</dbReference>
<dbReference type="InterPro" id="IPR003594">
    <property type="entry name" value="HATPase_dom"/>
</dbReference>
<evidence type="ECO:0000259" key="4">
    <source>
        <dbReference type="PROSITE" id="PS50109"/>
    </source>
</evidence>
<reference evidence="6" key="1">
    <citation type="submission" date="2021-01" db="EMBL/GenBank/DDBJ databases">
        <authorList>
            <consortium name="Genoscope - CEA"/>
            <person name="William W."/>
        </authorList>
    </citation>
    <scope>NUCLEOTIDE SEQUENCE</scope>
</reference>
<dbReference type="SMART" id="SM00388">
    <property type="entry name" value="HisKA"/>
    <property type="match status" value="1"/>
</dbReference>
<keyword evidence="3" id="KW-1133">Transmembrane helix</keyword>
<dbReference type="Pfam" id="PF02518">
    <property type="entry name" value="HATPase_c"/>
    <property type="match status" value="1"/>
</dbReference>
<dbReference type="InterPro" id="IPR005467">
    <property type="entry name" value="His_kinase_dom"/>
</dbReference>
<evidence type="ECO:0000256" key="2">
    <source>
        <dbReference type="PROSITE-ProRule" id="PRU00169"/>
    </source>
</evidence>
<feature type="domain" description="Response regulatory" evidence="5">
    <location>
        <begin position="590"/>
        <end position="719"/>
    </location>
</feature>
<accession>A0A8S1N5W3</accession>
<evidence type="ECO:0000256" key="1">
    <source>
        <dbReference type="ARBA" id="ARBA00022553"/>
    </source>
</evidence>
<name>A0A8S1N5W3_9CILI</name>
<dbReference type="OrthoDB" id="298073at2759"/>
<dbReference type="InterPro" id="IPR003661">
    <property type="entry name" value="HisK_dim/P_dom"/>
</dbReference>
<dbReference type="PROSITE" id="PS50109">
    <property type="entry name" value="HIS_KIN"/>
    <property type="match status" value="1"/>
</dbReference>
<feature type="modified residue" description="4-aspartylphosphate" evidence="2">
    <location>
        <position position="649"/>
    </location>
</feature>
<dbReference type="Pfam" id="PF00512">
    <property type="entry name" value="HisKA"/>
    <property type="match status" value="1"/>
</dbReference>
<dbReference type="InterPro" id="IPR050956">
    <property type="entry name" value="2C_system_His_kinase"/>
</dbReference>
<dbReference type="SMART" id="SM00387">
    <property type="entry name" value="HATPase_c"/>
    <property type="match status" value="1"/>
</dbReference>
<evidence type="ECO:0000256" key="3">
    <source>
        <dbReference type="SAM" id="Phobius"/>
    </source>
</evidence>
<keyword evidence="1 2" id="KW-0597">Phosphoprotein</keyword>
<dbReference type="CDD" id="cd17546">
    <property type="entry name" value="REC_hyHK_CKI1_RcsC-like"/>
    <property type="match status" value="1"/>
</dbReference>
<feature type="transmembrane region" description="Helical" evidence="3">
    <location>
        <begin position="78"/>
        <end position="99"/>
    </location>
</feature>
<evidence type="ECO:0000313" key="6">
    <source>
        <dbReference type="EMBL" id="CAD8088178.1"/>
    </source>
</evidence>
<protein>
    <recommendedName>
        <fullName evidence="8">Histidine kinase</fullName>
    </recommendedName>
</protein>
<keyword evidence="3" id="KW-0472">Membrane</keyword>
<dbReference type="PROSITE" id="PS50110">
    <property type="entry name" value="RESPONSE_REGULATORY"/>
    <property type="match status" value="1"/>
</dbReference>
<dbReference type="GO" id="GO:0000155">
    <property type="term" value="F:phosphorelay sensor kinase activity"/>
    <property type="evidence" value="ECO:0007669"/>
    <property type="project" value="InterPro"/>
</dbReference>
<keyword evidence="7" id="KW-1185">Reference proteome</keyword>